<protein>
    <recommendedName>
        <fullName evidence="3">Pilus assembly protein</fullName>
    </recommendedName>
</protein>
<organism evidence="1 2">
    <name type="scientific">Phyllobacterium ifriqiyense</name>
    <dbReference type="NCBI Taxonomy" id="314238"/>
    <lineage>
        <taxon>Bacteria</taxon>
        <taxon>Pseudomonadati</taxon>
        <taxon>Pseudomonadota</taxon>
        <taxon>Alphaproteobacteria</taxon>
        <taxon>Hyphomicrobiales</taxon>
        <taxon>Phyllobacteriaceae</taxon>
        <taxon>Phyllobacterium</taxon>
    </lineage>
</organism>
<accession>A0ABU0S9E2</accession>
<evidence type="ECO:0000313" key="1">
    <source>
        <dbReference type="EMBL" id="MDQ0997384.1"/>
    </source>
</evidence>
<reference evidence="1 2" key="1">
    <citation type="submission" date="2023-07" db="EMBL/GenBank/DDBJ databases">
        <title>Comparative genomics of wheat-associated soil bacteria to identify genetic determinants of phenazine resistance.</title>
        <authorList>
            <person name="Mouncey N."/>
        </authorList>
    </citation>
    <scope>NUCLEOTIDE SEQUENCE [LARGE SCALE GENOMIC DNA]</scope>
    <source>
        <strain evidence="1 2">W4I11</strain>
    </source>
</reference>
<dbReference type="RefSeq" id="WP_307281282.1">
    <property type="nucleotide sequence ID" value="NZ_JAUSZT010000003.1"/>
</dbReference>
<sequence length="140" mass="14841">MVKADVTATCLEVCFMLRTSLLVLSVLSGLPGIAFADGNTYGDEYGNVIMQEAGGPKIIFVESRAAKSDVIGRDVRRTTPIYKRASGPSVIYPAADPLVVGVIPAPNTSCDAPIVIKGLSYRYSLDRNEIAILGHPGCPD</sequence>
<proteinExistence type="predicted"/>
<gene>
    <name evidence="1" type="ORF">QFZ34_002566</name>
</gene>
<comment type="caution">
    <text evidence="1">The sequence shown here is derived from an EMBL/GenBank/DDBJ whole genome shotgun (WGS) entry which is preliminary data.</text>
</comment>
<dbReference type="Proteomes" id="UP001237780">
    <property type="component" value="Unassembled WGS sequence"/>
</dbReference>
<evidence type="ECO:0000313" key="2">
    <source>
        <dbReference type="Proteomes" id="UP001237780"/>
    </source>
</evidence>
<dbReference type="EMBL" id="JAUSZT010000003">
    <property type="protein sequence ID" value="MDQ0997384.1"/>
    <property type="molecule type" value="Genomic_DNA"/>
</dbReference>
<evidence type="ECO:0008006" key="3">
    <source>
        <dbReference type="Google" id="ProtNLM"/>
    </source>
</evidence>
<keyword evidence="2" id="KW-1185">Reference proteome</keyword>
<name>A0ABU0S9E2_9HYPH</name>